<keyword evidence="2" id="KW-0479">Metal-binding</keyword>
<proteinExistence type="predicted"/>
<dbReference type="OrthoDB" id="3941538at2759"/>
<name>A0A6P3XCI7_DINQU</name>
<sequence>MFATMIVYLAKRRGREEADEPFPSLEPCHVLRRRWDRPHHPVHISVEDDGGNVLQGSFPCKKDGPVTLGHEFVGTVDELGSKVTIFKVGQRVAVDPNSGCDKCDHCHNANYHYCELGGINNTLGIFRNGGWATHALVPETQVYPIPDGMEMHQAVLSEPLSCLAHGWDKLNPVNVGSKVLLIGAGIIGLLWACLLHLHGLRKTVTISEPQEKRRRIADNLGLNYEVKSQSELKGYFDVAVDCSGSGPAMEAAVPLLGPGGRLCVFGVAHPQAKLTIEPFQVYKKELQILGVNINPYSFSKGLALLQAMSEKYIDYNKLGIKVFSLSQYEDALYALRKGEISKAVFKL</sequence>
<dbReference type="GO" id="GO:0016491">
    <property type="term" value="F:oxidoreductase activity"/>
    <property type="evidence" value="ECO:0007669"/>
    <property type="project" value="UniProtKB-KW"/>
</dbReference>
<dbReference type="Gene3D" id="3.90.180.10">
    <property type="entry name" value="Medium-chain alcohol dehydrogenases, catalytic domain"/>
    <property type="match status" value="1"/>
</dbReference>
<dbReference type="InterPro" id="IPR011032">
    <property type="entry name" value="GroES-like_sf"/>
</dbReference>
<dbReference type="GO" id="GO:0008270">
    <property type="term" value="F:zinc ion binding"/>
    <property type="evidence" value="ECO:0007669"/>
    <property type="project" value="InterPro"/>
</dbReference>
<dbReference type="SUPFAM" id="SSF51735">
    <property type="entry name" value="NAD(P)-binding Rossmann-fold domains"/>
    <property type="match status" value="1"/>
</dbReference>
<dbReference type="PROSITE" id="PS00059">
    <property type="entry name" value="ADH_ZINC"/>
    <property type="match status" value="1"/>
</dbReference>
<dbReference type="PANTHER" id="PTHR43401:SF2">
    <property type="entry name" value="L-THREONINE 3-DEHYDROGENASE"/>
    <property type="match status" value="1"/>
</dbReference>
<dbReference type="GeneID" id="106745221"/>
<feature type="domain" description="Glucose dehydrogenase C-terminal" evidence="6">
    <location>
        <begin position="153"/>
        <end position="333"/>
    </location>
</feature>
<dbReference type="RefSeq" id="XP_014476091.1">
    <property type="nucleotide sequence ID" value="XM_014620605.1"/>
</dbReference>
<evidence type="ECO:0000256" key="3">
    <source>
        <dbReference type="ARBA" id="ARBA00022833"/>
    </source>
</evidence>
<evidence type="ECO:0000256" key="2">
    <source>
        <dbReference type="ARBA" id="ARBA00022723"/>
    </source>
</evidence>
<gene>
    <name evidence="8" type="primary">LOC106745221</name>
</gene>
<dbReference type="Gene3D" id="3.40.50.720">
    <property type="entry name" value="NAD(P)-binding Rossmann-like Domain"/>
    <property type="match status" value="1"/>
</dbReference>
<evidence type="ECO:0000259" key="5">
    <source>
        <dbReference type="Pfam" id="PF08240"/>
    </source>
</evidence>
<evidence type="ECO:0000313" key="8">
    <source>
        <dbReference type="RefSeq" id="XP_014476091.1"/>
    </source>
</evidence>
<organism evidence="7 8">
    <name type="scientific">Dinoponera quadriceps</name>
    <name type="common">South American ant</name>
    <dbReference type="NCBI Taxonomy" id="609295"/>
    <lineage>
        <taxon>Eukaryota</taxon>
        <taxon>Metazoa</taxon>
        <taxon>Ecdysozoa</taxon>
        <taxon>Arthropoda</taxon>
        <taxon>Hexapoda</taxon>
        <taxon>Insecta</taxon>
        <taxon>Pterygota</taxon>
        <taxon>Neoptera</taxon>
        <taxon>Endopterygota</taxon>
        <taxon>Hymenoptera</taxon>
        <taxon>Apocrita</taxon>
        <taxon>Aculeata</taxon>
        <taxon>Formicoidea</taxon>
        <taxon>Formicidae</taxon>
        <taxon>Ponerinae</taxon>
        <taxon>Ponerini</taxon>
        <taxon>Dinoponera</taxon>
    </lineage>
</organism>
<dbReference type="SUPFAM" id="SSF50129">
    <property type="entry name" value="GroES-like"/>
    <property type="match status" value="1"/>
</dbReference>
<dbReference type="InterPro" id="IPR050129">
    <property type="entry name" value="Zn_alcohol_dh"/>
</dbReference>
<dbReference type="KEGG" id="dqu:106745221"/>
<evidence type="ECO:0000259" key="6">
    <source>
        <dbReference type="Pfam" id="PF16912"/>
    </source>
</evidence>
<feature type="domain" description="Alcohol dehydrogenase-like N-terminal" evidence="5">
    <location>
        <begin position="55"/>
        <end position="147"/>
    </location>
</feature>
<evidence type="ECO:0000256" key="1">
    <source>
        <dbReference type="ARBA" id="ARBA00001947"/>
    </source>
</evidence>
<dbReference type="InterPro" id="IPR036291">
    <property type="entry name" value="NAD(P)-bd_dom_sf"/>
</dbReference>
<dbReference type="AlphaFoldDB" id="A0A6P3XCI7"/>
<dbReference type="InterPro" id="IPR013154">
    <property type="entry name" value="ADH-like_N"/>
</dbReference>
<dbReference type="Pfam" id="PF08240">
    <property type="entry name" value="ADH_N"/>
    <property type="match status" value="1"/>
</dbReference>
<dbReference type="InterPro" id="IPR031640">
    <property type="entry name" value="Glu_dehyd_C"/>
</dbReference>
<evidence type="ECO:0000313" key="7">
    <source>
        <dbReference type="Proteomes" id="UP000515204"/>
    </source>
</evidence>
<keyword evidence="4" id="KW-0560">Oxidoreductase</keyword>
<accession>A0A6P3XCI7</accession>
<keyword evidence="7" id="KW-1185">Reference proteome</keyword>
<evidence type="ECO:0000256" key="4">
    <source>
        <dbReference type="ARBA" id="ARBA00023002"/>
    </source>
</evidence>
<protein>
    <submittedName>
        <fullName evidence="8">Sorbitol dehydrogenase-like isoform X1</fullName>
    </submittedName>
</protein>
<keyword evidence="3" id="KW-0862">Zinc</keyword>
<comment type="cofactor">
    <cofactor evidence="1">
        <name>Zn(2+)</name>
        <dbReference type="ChEBI" id="CHEBI:29105"/>
    </cofactor>
</comment>
<reference evidence="8" key="1">
    <citation type="submission" date="2025-08" db="UniProtKB">
        <authorList>
            <consortium name="RefSeq"/>
        </authorList>
    </citation>
    <scope>IDENTIFICATION</scope>
</reference>
<dbReference type="Proteomes" id="UP000515204">
    <property type="component" value="Unplaced"/>
</dbReference>
<dbReference type="InterPro" id="IPR002328">
    <property type="entry name" value="ADH_Zn_CS"/>
</dbReference>
<dbReference type="Pfam" id="PF16912">
    <property type="entry name" value="Glu_dehyd_C"/>
    <property type="match status" value="1"/>
</dbReference>
<dbReference type="PANTHER" id="PTHR43401">
    <property type="entry name" value="L-THREONINE 3-DEHYDROGENASE"/>
    <property type="match status" value="1"/>
</dbReference>